<evidence type="ECO:0000313" key="3">
    <source>
        <dbReference type="EMBL" id="KAJ6222926.1"/>
    </source>
</evidence>
<keyword evidence="1" id="KW-0479">Metal-binding</keyword>
<dbReference type="GO" id="GO:0003676">
    <property type="term" value="F:nucleic acid binding"/>
    <property type="evidence" value="ECO:0007669"/>
    <property type="project" value="InterPro"/>
</dbReference>
<dbReference type="Proteomes" id="UP001142055">
    <property type="component" value="Chromosome 1"/>
</dbReference>
<keyword evidence="1" id="KW-0863">Zinc-finger</keyword>
<dbReference type="InterPro" id="IPR001878">
    <property type="entry name" value="Znf_CCHC"/>
</dbReference>
<name>A0A9Q0RRC4_BLOTA</name>
<evidence type="ECO:0000259" key="2">
    <source>
        <dbReference type="PROSITE" id="PS50158"/>
    </source>
</evidence>
<dbReference type="GO" id="GO:0008270">
    <property type="term" value="F:zinc ion binding"/>
    <property type="evidence" value="ECO:0007669"/>
    <property type="project" value="UniProtKB-KW"/>
</dbReference>
<dbReference type="Gene3D" id="4.10.60.10">
    <property type="entry name" value="Zinc finger, CCHC-type"/>
    <property type="match status" value="1"/>
</dbReference>
<evidence type="ECO:0000256" key="1">
    <source>
        <dbReference type="PROSITE-ProRule" id="PRU00047"/>
    </source>
</evidence>
<dbReference type="EMBL" id="JAPWDV010000001">
    <property type="protein sequence ID" value="KAJ6222926.1"/>
    <property type="molecule type" value="Genomic_DNA"/>
</dbReference>
<proteinExistence type="predicted"/>
<reference evidence="3" key="1">
    <citation type="submission" date="2022-12" db="EMBL/GenBank/DDBJ databases">
        <title>Genome assemblies of Blomia tropicalis.</title>
        <authorList>
            <person name="Cui Y."/>
        </authorList>
    </citation>
    <scope>NUCLEOTIDE SEQUENCE</scope>
    <source>
        <tissue evidence="3">Adult mites</tissue>
    </source>
</reference>
<gene>
    <name evidence="3" type="ORF">RDWZM_001471</name>
</gene>
<dbReference type="PROSITE" id="PS50158">
    <property type="entry name" value="ZF_CCHC"/>
    <property type="match status" value="1"/>
</dbReference>
<accession>A0A9Q0RRC4</accession>
<dbReference type="InterPro" id="IPR036875">
    <property type="entry name" value="Znf_CCHC_sf"/>
</dbReference>
<sequence length="81" mass="9256">MERMIELSMSLKELIKRVERLHEASISYLGTSKEKAIKNGKVNQPSVKKVFAIETSSRKCNMCDKTGHFATDCDDNMNIIY</sequence>
<feature type="domain" description="CCHC-type" evidence="2">
    <location>
        <begin position="58"/>
        <end position="73"/>
    </location>
</feature>
<comment type="caution">
    <text evidence="3">The sequence shown here is derived from an EMBL/GenBank/DDBJ whole genome shotgun (WGS) entry which is preliminary data.</text>
</comment>
<keyword evidence="4" id="KW-1185">Reference proteome</keyword>
<evidence type="ECO:0000313" key="4">
    <source>
        <dbReference type="Proteomes" id="UP001142055"/>
    </source>
</evidence>
<keyword evidence="1" id="KW-0862">Zinc</keyword>
<organism evidence="3 4">
    <name type="scientific">Blomia tropicalis</name>
    <name type="common">Mite</name>
    <dbReference type="NCBI Taxonomy" id="40697"/>
    <lineage>
        <taxon>Eukaryota</taxon>
        <taxon>Metazoa</taxon>
        <taxon>Ecdysozoa</taxon>
        <taxon>Arthropoda</taxon>
        <taxon>Chelicerata</taxon>
        <taxon>Arachnida</taxon>
        <taxon>Acari</taxon>
        <taxon>Acariformes</taxon>
        <taxon>Sarcoptiformes</taxon>
        <taxon>Astigmata</taxon>
        <taxon>Glycyphagoidea</taxon>
        <taxon>Echimyopodidae</taxon>
        <taxon>Blomia</taxon>
    </lineage>
</organism>
<dbReference type="SUPFAM" id="SSF57756">
    <property type="entry name" value="Retrovirus zinc finger-like domains"/>
    <property type="match status" value="1"/>
</dbReference>
<dbReference type="AlphaFoldDB" id="A0A9Q0RRC4"/>
<protein>
    <recommendedName>
        <fullName evidence="2">CCHC-type domain-containing protein</fullName>
    </recommendedName>
</protein>